<dbReference type="Proteomes" id="UP000190105">
    <property type="component" value="Unassembled WGS sequence"/>
</dbReference>
<dbReference type="STRING" id="1147123.SAMN05443428_11334"/>
<reference evidence="2" key="1">
    <citation type="submission" date="2017-02" db="EMBL/GenBank/DDBJ databases">
        <authorList>
            <person name="Varghese N."/>
            <person name="Submissions S."/>
        </authorList>
    </citation>
    <scope>NUCLEOTIDE SEQUENCE [LARGE SCALE GENOMIC DNA]</scope>
    <source>
        <strain evidence="2">USBA 833</strain>
    </source>
</reference>
<dbReference type="RefSeq" id="WP_078696887.1">
    <property type="nucleotide sequence ID" value="NZ_FUYH01000013.1"/>
</dbReference>
<evidence type="ECO:0008006" key="3">
    <source>
        <dbReference type="Google" id="ProtNLM"/>
    </source>
</evidence>
<keyword evidence="2" id="KW-1185">Reference proteome</keyword>
<organism evidence="1 2">
    <name type="scientific">Caloramator quimbayensis</name>
    <dbReference type="NCBI Taxonomy" id="1147123"/>
    <lineage>
        <taxon>Bacteria</taxon>
        <taxon>Bacillati</taxon>
        <taxon>Bacillota</taxon>
        <taxon>Clostridia</taxon>
        <taxon>Eubacteriales</taxon>
        <taxon>Clostridiaceae</taxon>
        <taxon>Caloramator</taxon>
    </lineage>
</organism>
<dbReference type="OrthoDB" id="323772at2"/>
<evidence type="ECO:0000313" key="1">
    <source>
        <dbReference type="EMBL" id="SKA93002.1"/>
    </source>
</evidence>
<dbReference type="SUPFAM" id="SSF160104">
    <property type="entry name" value="Acetoacetate decarboxylase-like"/>
    <property type="match status" value="1"/>
</dbReference>
<dbReference type="PANTHER" id="PTHR40518">
    <property type="entry name" value="ACETOACETATE DECARBOXYLASE"/>
    <property type="match status" value="1"/>
</dbReference>
<dbReference type="AlphaFoldDB" id="A0A1T4XTX0"/>
<protein>
    <recommendedName>
        <fullName evidence="3">Acetoacetate decarboxylase (ADC)</fullName>
    </recommendedName>
</protein>
<gene>
    <name evidence="1" type="ORF">SAMN05443428_11334</name>
</gene>
<dbReference type="PANTHER" id="PTHR40518:SF1">
    <property type="entry name" value="ACETOACETATE DECARBOXYLASE"/>
    <property type="match status" value="1"/>
</dbReference>
<accession>A0A1T4XTX0</accession>
<name>A0A1T4XTX0_9CLOT</name>
<sequence>MYKEAPWNLMGDGYIILYKFKKDFIKNNLYTQEFLRDNTSGGIGCVMIVDYKISDVGPYRELLFIPGKFNFNGNKLNTISKIYVSTEDSVVNGIRNWGIPKEICCAHIEKEKDIEEFLFSKDGEEIIKIMFKNNKLKFPVNTKLMPFPLLQKYDNKLFYTNFYGHGIGNFSKIKEISINEKYFPNIQFFKPLAVIRVSNFNIVFPKSKVEVINK</sequence>
<dbReference type="InterPro" id="IPR023375">
    <property type="entry name" value="ADC_dom_sf"/>
</dbReference>
<dbReference type="Gene3D" id="2.40.400.10">
    <property type="entry name" value="Acetoacetate decarboxylase-like"/>
    <property type="match status" value="1"/>
</dbReference>
<evidence type="ECO:0000313" key="2">
    <source>
        <dbReference type="Proteomes" id="UP000190105"/>
    </source>
</evidence>
<dbReference type="EMBL" id="FUYH01000013">
    <property type="protein sequence ID" value="SKA93002.1"/>
    <property type="molecule type" value="Genomic_DNA"/>
</dbReference>
<proteinExistence type="predicted"/>